<dbReference type="InterPro" id="IPR009346">
    <property type="entry name" value="GRIM-19"/>
</dbReference>
<comment type="subcellular location">
    <subcellularLocation>
        <location evidence="1">Mitochondrion inner membrane</location>
        <topology evidence="1">Single-pass membrane protein</topology>
        <orientation evidence="1">Matrix side</orientation>
    </subcellularLocation>
</comment>
<reference evidence="2 3" key="1">
    <citation type="journal article" date="2017" name="Gigascience">
        <title>Genome sequence of the small brown planthopper, Laodelphax striatellus.</title>
        <authorList>
            <person name="Zhu J."/>
            <person name="Jiang F."/>
            <person name="Wang X."/>
            <person name="Yang P."/>
            <person name="Bao Y."/>
            <person name="Zhao W."/>
            <person name="Wang W."/>
            <person name="Lu H."/>
            <person name="Wang Q."/>
            <person name="Cui N."/>
            <person name="Li J."/>
            <person name="Chen X."/>
            <person name="Luo L."/>
            <person name="Yu J."/>
            <person name="Kang L."/>
            <person name="Cui F."/>
        </authorList>
    </citation>
    <scope>NUCLEOTIDE SEQUENCE [LARGE SCALE GENOMIC DNA]</scope>
    <source>
        <strain evidence="2">Lst14</strain>
    </source>
</reference>
<sequence>MKNVDGWVVGTYFGEKVFRNAPPDTLYKRNQYEYFAHADDDAFFKKIYLHLFS</sequence>
<keyword evidence="1" id="KW-0679">Respiratory chain</keyword>
<keyword evidence="1" id="KW-0496">Mitochondrion</keyword>
<dbReference type="OrthoDB" id="3308at2759"/>
<comment type="caution">
    <text evidence="2">The sequence shown here is derived from an EMBL/GenBank/DDBJ whole genome shotgun (WGS) entry which is preliminary data.</text>
</comment>
<organism evidence="2 3">
    <name type="scientific">Laodelphax striatellus</name>
    <name type="common">Small brown planthopper</name>
    <name type="synonym">Delphax striatella</name>
    <dbReference type="NCBI Taxonomy" id="195883"/>
    <lineage>
        <taxon>Eukaryota</taxon>
        <taxon>Metazoa</taxon>
        <taxon>Ecdysozoa</taxon>
        <taxon>Arthropoda</taxon>
        <taxon>Hexapoda</taxon>
        <taxon>Insecta</taxon>
        <taxon>Pterygota</taxon>
        <taxon>Neoptera</taxon>
        <taxon>Paraneoptera</taxon>
        <taxon>Hemiptera</taxon>
        <taxon>Auchenorrhyncha</taxon>
        <taxon>Fulgoroidea</taxon>
        <taxon>Delphacidae</taxon>
        <taxon>Criomorphinae</taxon>
        <taxon>Laodelphax</taxon>
    </lineage>
</organism>
<name>A0A482WUD7_LAOST</name>
<keyword evidence="1" id="KW-0472">Membrane</keyword>
<feature type="non-terminal residue" evidence="2">
    <location>
        <position position="53"/>
    </location>
</feature>
<keyword evidence="1" id="KW-0999">Mitochondrion inner membrane</keyword>
<dbReference type="Pfam" id="PF06212">
    <property type="entry name" value="GRIM-19"/>
    <property type="match status" value="1"/>
</dbReference>
<dbReference type="AlphaFoldDB" id="A0A482WUD7"/>
<dbReference type="Proteomes" id="UP000291343">
    <property type="component" value="Unassembled WGS sequence"/>
</dbReference>
<keyword evidence="1" id="KW-0249">Electron transport</keyword>
<dbReference type="STRING" id="195883.A0A482WUD7"/>
<keyword evidence="1" id="KW-0813">Transport</keyword>
<dbReference type="GO" id="GO:0045271">
    <property type="term" value="C:respiratory chain complex I"/>
    <property type="evidence" value="ECO:0007669"/>
    <property type="project" value="UniProtKB-UniRule"/>
</dbReference>
<dbReference type="InParanoid" id="A0A482WUD7"/>
<gene>
    <name evidence="2" type="ORF">LSTR_LSTR014386</name>
</gene>
<evidence type="ECO:0000256" key="1">
    <source>
        <dbReference type="RuleBase" id="RU368034"/>
    </source>
</evidence>
<comment type="function">
    <text evidence="1">Complex I functions in the transfer of electrons from NADH to the respiratory chain. Accessory subunit of the mitochondrial membrane respiratory chain NADH dehydrogenase (Complex I), that is believed not to be involved in catalysis.</text>
</comment>
<evidence type="ECO:0000313" key="2">
    <source>
        <dbReference type="EMBL" id="RZF37219.1"/>
    </source>
</evidence>
<dbReference type="EMBL" id="QKKF02024906">
    <property type="protein sequence ID" value="RZF37219.1"/>
    <property type="molecule type" value="Genomic_DNA"/>
</dbReference>
<keyword evidence="3" id="KW-1185">Reference proteome</keyword>
<evidence type="ECO:0000313" key="3">
    <source>
        <dbReference type="Proteomes" id="UP000291343"/>
    </source>
</evidence>
<dbReference type="GO" id="GO:0005743">
    <property type="term" value="C:mitochondrial inner membrane"/>
    <property type="evidence" value="ECO:0007669"/>
    <property type="project" value="UniProtKB-SubCell"/>
</dbReference>
<protein>
    <recommendedName>
        <fullName evidence="1">NADH dehydrogenase [ubiquinone] 1 alpha subcomplex subunit 13</fullName>
    </recommendedName>
</protein>
<comment type="similarity">
    <text evidence="1">Belongs to the complex I NDUFA13 subunit family.</text>
</comment>
<proteinExistence type="inferred from homology"/>
<accession>A0A482WUD7</accession>